<comment type="caution">
    <text evidence="11">The sequence shown here is derived from an EMBL/GenBank/DDBJ whole genome shotgun (WGS) entry which is preliminary data.</text>
</comment>
<dbReference type="GO" id="GO:0005975">
    <property type="term" value="P:carbohydrate metabolic process"/>
    <property type="evidence" value="ECO:0007669"/>
    <property type="project" value="InterPro"/>
</dbReference>
<organism evidence="11 12">
    <name type="scientific">Ceratobasidium theobromae</name>
    <dbReference type="NCBI Taxonomy" id="1582974"/>
    <lineage>
        <taxon>Eukaryota</taxon>
        <taxon>Fungi</taxon>
        <taxon>Dikarya</taxon>
        <taxon>Basidiomycota</taxon>
        <taxon>Agaricomycotina</taxon>
        <taxon>Agaricomycetes</taxon>
        <taxon>Cantharellales</taxon>
        <taxon>Ceratobasidiaceae</taxon>
        <taxon>Ceratobasidium</taxon>
    </lineage>
</organism>
<dbReference type="AlphaFoldDB" id="A0A5N5QSG3"/>
<dbReference type="OrthoDB" id="1657402at2759"/>
<evidence type="ECO:0000313" key="12">
    <source>
        <dbReference type="Proteomes" id="UP000383932"/>
    </source>
</evidence>
<dbReference type="InterPro" id="IPR036833">
    <property type="entry name" value="BetaGal_dom3_sf"/>
</dbReference>
<evidence type="ECO:0000256" key="2">
    <source>
        <dbReference type="ARBA" id="ARBA00009809"/>
    </source>
</evidence>
<dbReference type="PRINTS" id="PR00742">
    <property type="entry name" value="GLHYDRLASE35"/>
</dbReference>
<dbReference type="Pfam" id="PF10435">
    <property type="entry name" value="BetaGal_dom2"/>
    <property type="match status" value="1"/>
</dbReference>
<keyword evidence="4" id="KW-0732">Signal</keyword>
<keyword evidence="7 8" id="KW-0326">Glycosidase</keyword>
<dbReference type="Gene3D" id="3.20.20.80">
    <property type="entry name" value="Glycosidases"/>
    <property type="match status" value="1"/>
</dbReference>
<dbReference type="Pfam" id="PF13364">
    <property type="entry name" value="BetaGal_ABD2"/>
    <property type="match status" value="2"/>
</dbReference>
<evidence type="ECO:0000256" key="3">
    <source>
        <dbReference type="ARBA" id="ARBA00012756"/>
    </source>
</evidence>
<evidence type="ECO:0000256" key="4">
    <source>
        <dbReference type="ARBA" id="ARBA00022729"/>
    </source>
</evidence>
<feature type="domain" description="Beta-galactosidase" evidence="10">
    <location>
        <begin position="402"/>
        <end position="578"/>
    </location>
</feature>
<protein>
    <recommendedName>
        <fullName evidence="3 8">Beta-galactosidase</fullName>
        <ecNumber evidence="3 8">3.2.1.23</ecNumber>
    </recommendedName>
</protein>
<evidence type="ECO:0000256" key="1">
    <source>
        <dbReference type="ARBA" id="ARBA00001412"/>
    </source>
</evidence>
<evidence type="ECO:0000313" key="11">
    <source>
        <dbReference type="EMBL" id="KAB5594106.1"/>
    </source>
</evidence>
<comment type="catalytic activity">
    <reaction evidence="1 8">
        <text>Hydrolysis of terminal non-reducing beta-D-galactose residues in beta-D-galactosides.</text>
        <dbReference type="EC" id="3.2.1.23"/>
    </reaction>
</comment>
<dbReference type="Gene3D" id="2.102.20.10">
    <property type="entry name" value="Beta-galactosidase, domain 2"/>
    <property type="match status" value="1"/>
</dbReference>
<dbReference type="EC" id="3.2.1.23" evidence="3 8"/>
<keyword evidence="12" id="KW-1185">Reference proteome</keyword>
<dbReference type="InterPro" id="IPR019801">
    <property type="entry name" value="Glyco_hydro_35_CS"/>
</dbReference>
<evidence type="ECO:0000256" key="9">
    <source>
        <dbReference type="RuleBase" id="RU003679"/>
    </source>
</evidence>
<evidence type="ECO:0000256" key="6">
    <source>
        <dbReference type="ARBA" id="ARBA00023180"/>
    </source>
</evidence>
<accession>A0A5N5QSG3</accession>
<dbReference type="SMART" id="SM01029">
    <property type="entry name" value="BetaGal_dom2"/>
    <property type="match status" value="1"/>
</dbReference>
<dbReference type="Proteomes" id="UP000383932">
    <property type="component" value="Unassembled WGS sequence"/>
</dbReference>
<evidence type="ECO:0000256" key="7">
    <source>
        <dbReference type="ARBA" id="ARBA00023295"/>
    </source>
</evidence>
<dbReference type="EMBL" id="SSOP01000025">
    <property type="protein sequence ID" value="KAB5594106.1"/>
    <property type="molecule type" value="Genomic_DNA"/>
</dbReference>
<evidence type="ECO:0000256" key="8">
    <source>
        <dbReference type="RuleBase" id="RU000675"/>
    </source>
</evidence>
<gene>
    <name evidence="11" type="ORF">CTheo_2443</name>
</gene>
<dbReference type="InterPro" id="IPR017853">
    <property type="entry name" value="GH"/>
</dbReference>
<dbReference type="Pfam" id="PF01301">
    <property type="entry name" value="Glyco_hydro_35"/>
    <property type="match status" value="1"/>
</dbReference>
<keyword evidence="5 8" id="KW-0378">Hydrolase</keyword>
<dbReference type="InterPro" id="IPR037110">
    <property type="entry name" value="Betagal_dom2_sf"/>
</dbReference>
<dbReference type="FunFam" id="3.20.20.80:FF:000040">
    <property type="entry name" value="Beta-galactosidase A"/>
    <property type="match status" value="1"/>
</dbReference>
<dbReference type="InterPro" id="IPR018954">
    <property type="entry name" value="Betagal_dom2"/>
</dbReference>
<keyword evidence="6" id="KW-0325">Glycoprotein</keyword>
<dbReference type="InterPro" id="IPR031330">
    <property type="entry name" value="Gly_Hdrlase_35_cat"/>
</dbReference>
<dbReference type="InterPro" id="IPR025300">
    <property type="entry name" value="BetaGal_jelly_roll_dom"/>
</dbReference>
<dbReference type="InterPro" id="IPR008979">
    <property type="entry name" value="Galactose-bd-like_sf"/>
</dbReference>
<dbReference type="SUPFAM" id="SSF117100">
    <property type="entry name" value="Beta-galactosidase LacA, domain 3"/>
    <property type="match status" value="1"/>
</dbReference>
<dbReference type="PROSITE" id="PS01182">
    <property type="entry name" value="GLYCOSYL_HYDROL_F35"/>
    <property type="match status" value="1"/>
</dbReference>
<evidence type="ECO:0000256" key="5">
    <source>
        <dbReference type="ARBA" id="ARBA00022801"/>
    </source>
</evidence>
<dbReference type="Pfam" id="PF13363">
    <property type="entry name" value="BetaGal_dom3"/>
    <property type="match status" value="1"/>
</dbReference>
<dbReference type="PANTHER" id="PTHR23421">
    <property type="entry name" value="BETA-GALACTOSIDASE RELATED"/>
    <property type="match status" value="1"/>
</dbReference>
<dbReference type="SUPFAM" id="SSF49785">
    <property type="entry name" value="Galactose-binding domain-like"/>
    <property type="match status" value="2"/>
</dbReference>
<reference evidence="11 12" key="1">
    <citation type="journal article" date="2019" name="Fungal Biol. Biotechnol.">
        <title>Draft genome sequence of fastidious pathogen Ceratobasidium theobromae, which causes vascular-streak dieback in Theobroma cacao.</title>
        <authorList>
            <person name="Ali S.S."/>
            <person name="Asman A."/>
            <person name="Shao J."/>
            <person name="Firmansyah A.P."/>
            <person name="Susilo A.W."/>
            <person name="Rosmana A."/>
            <person name="McMahon P."/>
            <person name="Junaid M."/>
            <person name="Guest D."/>
            <person name="Kheng T.Y."/>
            <person name="Meinhardt L.W."/>
            <person name="Bailey B.A."/>
        </authorList>
    </citation>
    <scope>NUCLEOTIDE SEQUENCE [LARGE SCALE GENOMIC DNA]</scope>
    <source>
        <strain evidence="11 12">CT2</strain>
    </source>
</reference>
<name>A0A5N5QSG3_9AGAM</name>
<comment type="similarity">
    <text evidence="2 9">Belongs to the glycosyl hydrolase 35 family.</text>
</comment>
<evidence type="ECO:0000259" key="10">
    <source>
        <dbReference type="SMART" id="SM01029"/>
    </source>
</evidence>
<dbReference type="GO" id="GO:0004565">
    <property type="term" value="F:beta-galactosidase activity"/>
    <property type="evidence" value="ECO:0007669"/>
    <property type="project" value="UniProtKB-EC"/>
</dbReference>
<dbReference type="SUPFAM" id="SSF51011">
    <property type="entry name" value="Glycosyl hydrolase domain"/>
    <property type="match status" value="1"/>
</dbReference>
<dbReference type="Gene3D" id="2.60.120.260">
    <property type="entry name" value="Galactose-binding domain-like"/>
    <property type="match status" value="2"/>
</dbReference>
<proteinExistence type="inferred from homology"/>
<dbReference type="InterPro" id="IPR025972">
    <property type="entry name" value="BetaGal_dom3"/>
</dbReference>
<dbReference type="InterPro" id="IPR001944">
    <property type="entry name" value="Glycoside_Hdrlase_35"/>
</dbReference>
<dbReference type="Gene3D" id="2.60.390.10">
    <property type="entry name" value="Beta-galactosidase, domain 3"/>
    <property type="match status" value="1"/>
</dbReference>
<sequence length="1020" mass="110379">MLLAVQYSLPAGNMRLSQVAASAATILLAQSLVTAEPVITRTTGLSSSGYTNAVQWDKYSLLVRGQRVFVWSGEFHPWRLPVPSLWKDIFEKMKAAGFNTVSIYIHWGTISPSRDVIDLDGYRDVKPVFEAAKAAGIFLIYRPGPYINAETSAGGIPHWVTAEVAGHLRTNASDYAVAWAPYVKAISEAVKGYQVNEGGPIVAIQIENEYPQTEDLGNPGKAEMMADLQAAIRKYGVVVPTTFNDAYMGSNYAAGLGKVDLYGLDSYSNGFDCRNGSYRAPVVENYYSFHLTSNPNSPHFIPEFQSGALDPWGPDSPGLDACYNLTGPDYLDVFHKNLWAQNVKMFNAYMLYGGTSWGHLPFHKGYTSYDNGAAIRENRRLSTKYTEFKKQGMFLRSAPEFYKTDVVANSTSGVTVSNSAAFVTELRNPDTNAGFYIARQTYSPSTTNLVFDLTVKASTGLFPVQVTLAGRQSKVIATDFAFGSSRALYSTAAVFFAGKLSGRDVLFVHGDVGVQHSVAVKLPGTAKITGNKIATTSSGPSGYTTITFEPTSEGLTAVSSSSTGPLVLFATTTTVGTFWQPTINTGKGNYWALDTNSTLLVSGPYLLRSAEIKGNTVALTGDLDKDTVVSVYGASKSAKVTWNGKSVSVSASSVVDGLVEGRVTISKGQINVPTLSNWKYSDSLPEIATNYDDSAWVVANHTTTNSPFKPYYGDGRVLYGCDYGYCEGSVLWRGHFNAKGTEKGLNLSINGGEAFAASVWLNGKFVKTTYGKSTYPAYVYPILSPAIEETDEVFNFPAGSLVAGKNVITILQDNTGLNETNDWNGDTSKSPRGIRGFQLPDGAKFGEWKVQGKLGGYTNFPDKTRGVFNEGGLYGERAGWHLPGFNTASWTSRSLNQGLPGGKAGVGFFRTEFNLNIPKGRDVHLSFVVGGPKGPYRATLFVNGWTMGRIVSNMGPQYKFPVHEGILNYQGKNTVAFALWVMEDEVVQPTLSLAVDGSYEGGIGEIELNNPSWASRGKVV</sequence>
<dbReference type="SUPFAM" id="SSF51445">
    <property type="entry name" value="(Trans)glycosidases"/>
    <property type="match status" value="1"/>
</dbReference>